<name>A0A378Q7C5_FAUOS</name>
<evidence type="ECO:0000313" key="4">
    <source>
        <dbReference type="EMBL" id="STY96619.1"/>
    </source>
</evidence>
<dbReference type="Proteomes" id="UP000255230">
    <property type="component" value="Unassembled WGS sequence"/>
</dbReference>
<dbReference type="InterPro" id="IPR000644">
    <property type="entry name" value="CBS_dom"/>
</dbReference>
<dbReference type="PROSITE" id="PS51371">
    <property type="entry name" value="CBS"/>
    <property type="match status" value="1"/>
</dbReference>
<keyword evidence="5" id="KW-1185">Reference proteome</keyword>
<evidence type="ECO:0000256" key="2">
    <source>
        <dbReference type="PROSITE-ProRule" id="PRU00703"/>
    </source>
</evidence>
<dbReference type="InterPro" id="IPR018490">
    <property type="entry name" value="cNMP-bd_dom_sf"/>
</dbReference>
<evidence type="ECO:0000313" key="5">
    <source>
        <dbReference type="Proteomes" id="UP000255230"/>
    </source>
</evidence>
<dbReference type="GeneID" id="35777851"/>
<organism evidence="4 5">
    <name type="scientific">Faucicola osloensis</name>
    <name type="common">Moraxella osloensis</name>
    <dbReference type="NCBI Taxonomy" id="34062"/>
    <lineage>
        <taxon>Bacteria</taxon>
        <taxon>Pseudomonadati</taxon>
        <taxon>Pseudomonadota</taxon>
        <taxon>Gammaproteobacteria</taxon>
        <taxon>Moraxellales</taxon>
        <taxon>Moraxellaceae</taxon>
        <taxon>Faucicola</taxon>
    </lineage>
</organism>
<protein>
    <submittedName>
        <fullName evidence="4">Predicted signal-transduction protein containing cAMP-binding and CBS domains</fullName>
    </submittedName>
</protein>
<dbReference type="AlphaFoldDB" id="A0A378Q7C5"/>
<proteinExistence type="predicted"/>
<dbReference type="RefSeq" id="WP_062332251.1">
    <property type="nucleotide sequence ID" value="NZ_CBCRZU010000006.1"/>
</dbReference>
<feature type="domain" description="CBS" evidence="3">
    <location>
        <begin position="242"/>
        <end position="299"/>
    </location>
</feature>
<accession>A0A378Q7C5</accession>
<dbReference type="PANTHER" id="PTHR43080:SF2">
    <property type="entry name" value="CBS DOMAIN-CONTAINING PROTEIN"/>
    <property type="match status" value="1"/>
</dbReference>
<dbReference type="GO" id="GO:0008773">
    <property type="term" value="F:[protein-PII] uridylyltransferase activity"/>
    <property type="evidence" value="ECO:0007669"/>
    <property type="project" value="InterPro"/>
</dbReference>
<sequence>MSGSAIQTLDIQHLHQPPFDTLSAQQRTYLQQHSKIVYLDNLQPIPTGWQGDFFIILKGFVHQLQGEALIATLNAGDWFDTKVRQSGVFNFITQQQSLMYRIDGQVLSAITEQNPTLKNALFADVAARLNHHQARLAQSESQKLLYQPIANLGQHIKPPHFVDDTATLYDATMAMNQFDIKHILVKSQARMTETERDKLIAQGVEKSTIAAYVERIGIFTQTDVCRAIGQKADFATTPVLDFTNFKIHTVHQSQDVSEALLTMLQTRTHRLPIIDSQGQIIGILGQTELLSFLTNHSNLIVARIEQAQSLDDVAVAVELIGKFIREQHASGIKIHVISRMVQSLNLQVFAKVWQLIVPAITFYNTCLFVMGSEGRGEQILRTDQDNALIIRNGFKDDNLPSYAAQFNEALANMGYPYCDGKIMLSNERWRKTSTAFEKQITAWYMSGSSEDMMWIATLVDAHFVCGDIKLFEQLQKHWQVSAKNVATSNFINRFAKPILQFGDSSGWWQKFVGASETDIDLKKAGIFPIVHGVRALSLEYQITDTNTRSRLRQLAQQQVLSDTMAQNLAEALDFFMAKRLDVALTTQDRTARAVNPNHLSALEKDLLKECLAMVKDFKTFITHHYRLDIF</sequence>
<dbReference type="SUPFAM" id="SSF54631">
    <property type="entry name" value="CBS-domain pair"/>
    <property type="match status" value="1"/>
</dbReference>
<dbReference type="SUPFAM" id="SSF51206">
    <property type="entry name" value="cAMP-binding domain-like"/>
    <property type="match status" value="1"/>
</dbReference>
<dbReference type="InterPro" id="IPR014710">
    <property type="entry name" value="RmlC-like_jellyroll"/>
</dbReference>
<evidence type="ECO:0000259" key="3">
    <source>
        <dbReference type="PROSITE" id="PS51371"/>
    </source>
</evidence>
<dbReference type="Pfam" id="PF10335">
    <property type="entry name" value="DUF294_C"/>
    <property type="match status" value="1"/>
</dbReference>
<dbReference type="InterPro" id="IPR051257">
    <property type="entry name" value="Diverse_CBS-Domain"/>
</dbReference>
<dbReference type="CDD" id="cd05401">
    <property type="entry name" value="NT_GlnE_GlnD_like"/>
    <property type="match status" value="1"/>
</dbReference>
<dbReference type="InterPro" id="IPR046342">
    <property type="entry name" value="CBS_dom_sf"/>
</dbReference>
<dbReference type="InterPro" id="IPR018821">
    <property type="entry name" value="DUF294_put_nucleoTrafse_sb-bd"/>
</dbReference>
<dbReference type="Gene3D" id="3.10.580.10">
    <property type="entry name" value="CBS-domain"/>
    <property type="match status" value="1"/>
</dbReference>
<reference evidence="4 5" key="1">
    <citation type="submission" date="2018-06" db="EMBL/GenBank/DDBJ databases">
        <authorList>
            <consortium name="Pathogen Informatics"/>
            <person name="Doyle S."/>
        </authorList>
    </citation>
    <scope>NUCLEOTIDE SEQUENCE [LARGE SCALE GENOMIC DNA]</scope>
    <source>
        <strain evidence="4 5">NCTC10465</strain>
    </source>
</reference>
<dbReference type="InterPro" id="IPR005105">
    <property type="entry name" value="GlnD_Uridyltrans_N"/>
</dbReference>
<evidence type="ECO:0000256" key="1">
    <source>
        <dbReference type="ARBA" id="ARBA00023122"/>
    </source>
</evidence>
<dbReference type="EMBL" id="UGPY01000001">
    <property type="protein sequence ID" value="STY96619.1"/>
    <property type="molecule type" value="Genomic_DNA"/>
</dbReference>
<dbReference type="KEGG" id="mos:AXE82_05355"/>
<dbReference type="Gene3D" id="2.60.120.10">
    <property type="entry name" value="Jelly Rolls"/>
    <property type="match status" value="1"/>
</dbReference>
<gene>
    <name evidence="4" type="ORF">NCTC10465_00382</name>
</gene>
<dbReference type="Pfam" id="PF00571">
    <property type="entry name" value="CBS"/>
    <property type="match status" value="1"/>
</dbReference>
<dbReference type="SMART" id="SM00116">
    <property type="entry name" value="CBS"/>
    <property type="match status" value="1"/>
</dbReference>
<dbReference type="PANTHER" id="PTHR43080">
    <property type="entry name" value="CBS DOMAIN-CONTAINING PROTEIN CBSX3, MITOCHONDRIAL"/>
    <property type="match status" value="1"/>
</dbReference>
<keyword evidence="1 2" id="KW-0129">CBS domain</keyword>
<dbReference type="Pfam" id="PF03445">
    <property type="entry name" value="DUF294"/>
    <property type="match status" value="1"/>
</dbReference>